<dbReference type="PANTHER" id="PTHR19229">
    <property type="entry name" value="ATP-BINDING CASSETTE TRANSPORTER SUBFAMILY A ABCA"/>
    <property type="match status" value="1"/>
</dbReference>
<evidence type="ECO:0000256" key="10">
    <source>
        <dbReference type="SAM" id="Phobius"/>
    </source>
</evidence>
<feature type="transmembrane region" description="Helical" evidence="10">
    <location>
        <begin position="429"/>
        <end position="453"/>
    </location>
</feature>
<dbReference type="PANTHER" id="PTHR19229:SF36">
    <property type="entry name" value="ATP-BINDING CASSETTE SUB-FAMILY A MEMBER 2"/>
    <property type="match status" value="1"/>
</dbReference>
<dbReference type="InterPro" id="IPR013525">
    <property type="entry name" value="ABC2_TM"/>
</dbReference>
<dbReference type="EMBL" id="JAPFFF010000005">
    <property type="protein sequence ID" value="KAK8889706.1"/>
    <property type="molecule type" value="Genomic_DNA"/>
</dbReference>
<keyword evidence="5" id="KW-0677">Repeat</keyword>
<evidence type="ECO:0000256" key="2">
    <source>
        <dbReference type="ARBA" id="ARBA00008869"/>
    </source>
</evidence>
<gene>
    <name evidence="12" type="ORF">M9Y10_034459</name>
</gene>
<evidence type="ECO:0000256" key="4">
    <source>
        <dbReference type="ARBA" id="ARBA00022692"/>
    </source>
</evidence>
<keyword evidence="13" id="KW-1185">Reference proteome</keyword>
<keyword evidence="8 10" id="KW-1133">Transmembrane helix</keyword>
<dbReference type="PROSITE" id="PS00211">
    <property type="entry name" value="ABC_TRANSPORTER_1"/>
    <property type="match status" value="1"/>
</dbReference>
<accession>A0ABR2KF16</accession>
<sequence length="813" mass="92286">MNDLFEPRYRSSDESCSSIDMREFENTIGGSWNERSFNYNRVLRVLFKKQILLKVRKVSAIIELLIAMIFYFVLYPLDLICQKNVVENLNPPTNYTKLWSLDIATLFLMSNTSHLTAMPESPNMVAMMNLFSMQYLSMTSIRVQYKSKINDVRDYVDDTEFSGLGIIWHNSDQPDAFTHPNIEIYCQSLLDCPSAEIFRWIRWYLLTVNNQIVNGASVTNERLLLASNLNSSATRYPIIAGHAMYDESFVFMIFLVVPIIVASMPDFETVLDEKDSKVAALAFLNGCPESAYWLVTIITPFILCFIPYLVITIILCFWFRLTTTDFSLLLFCTIFYILGHLFFQYWLSTFMKKGSSGRSFTMIMLTAAIFFGLIHMFVTLAENQRGGAIQHILSIIPFSCYQLVIGTLYENGISKKRHIGWNNLSDDVLPYPMWIGVMWSVLDAFLYFVLFFICNACNPRAFGTPIIQWKELFKKEAWSRIFKKDRHQLHVNNNSSDQELMVVKDLKKIYKNGKKEVLVFDGANFYVKEGEIIVIIGPNGAGKSTLVNILSGAIEPNDGTLEFNGAAPSKRFKAIQSVLGVVFQENIIYSRLSVREHLEMWGAFKGISPENLKDAIDYYAENLQLTHMLDNYAGDLSGGQKRKLCISIALLGNPPIVIMDEPTAGVDVQARQLIWKTIASLTSTTSLVTSHALEDAEAVSSRLFIVSNQDIPFCGTSTELREKYKCGYLLRVDRDDGTVGPVLDMIKTFIPSAHLSEERKDTVKMPVESAVAPMLQALKQRKEEFGINSYSFAVEQLEDMVIKLIEVGGNVSK</sequence>
<keyword evidence="3" id="KW-0813">Transport</keyword>
<feature type="transmembrane region" description="Helical" evidence="10">
    <location>
        <begin position="326"/>
        <end position="347"/>
    </location>
</feature>
<comment type="subcellular location">
    <subcellularLocation>
        <location evidence="1">Membrane</location>
        <topology evidence="1">Multi-pass membrane protein</topology>
    </subcellularLocation>
</comment>
<feature type="transmembrane region" description="Helical" evidence="10">
    <location>
        <begin position="392"/>
        <end position="409"/>
    </location>
</feature>
<dbReference type="InterPro" id="IPR027417">
    <property type="entry name" value="P-loop_NTPase"/>
</dbReference>
<feature type="transmembrane region" description="Helical" evidence="10">
    <location>
        <begin position="359"/>
        <end position="380"/>
    </location>
</feature>
<proteinExistence type="inferred from homology"/>
<feature type="transmembrane region" description="Helical" evidence="10">
    <location>
        <begin position="58"/>
        <end position="77"/>
    </location>
</feature>
<dbReference type="InterPro" id="IPR026082">
    <property type="entry name" value="ABCA"/>
</dbReference>
<dbReference type="Pfam" id="PF12698">
    <property type="entry name" value="ABC2_membrane_3"/>
    <property type="match status" value="1"/>
</dbReference>
<comment type="similarity">
    <text evidence="2">Belongs to the ABC transporter superfamily. ABCA family.</text>
</comment>
<dbReference type="SUPFAM" id="SSF52540">
    <property type="entry name" value="P-loop containing nucleoside triphosphate hydrolases"/>
    <property type="match status" value="1"/>
</dbReference>
<evidence type="ECO:0000313" key="12">
    <source>
        <dbReference type="EMBL" id="KAK8889706.1"/>
    </source>
</evidence>
<evidence type="ECO:0000256" key="7">
    <source>
        <dbReference type="ARBA" id="ARBA00022840"/>
    </source>
</evidence>
<keyword evidence="4 10" id="KW-0812">Transmembrane</keyword>
<comment type="caution">
    <text evidence="12">The sequence shown here is derived from an EMBL/GenBank/DDBJ whole genome shotgun (WGS) entry which is preliminary data.</text>
</comment>
<evidence type="ECO:0000256" key="6">
    <source>
        <dbReference type="ARBA" id="ARBA00022741"/>
    </source>
</evidence>
<dbReference type="Proteomes" id="UP001470230">
    <property type="component" value="Unassembled WGS sequence"/>
</dbReference>
<dbReference type="InterPro" id="IPR003593">
    <property type="entry name" value="AAA+_ATPase"/>
</dbReference>
<evidence type="ECO:0000256" key="1">
    <source>
        <dbReference type="ARBA" id="ARBA00004141"/>
    </source>
</evidence>
<dbReference type="Gene3D" id="3.40.50.300">
    <property type="entry name" value="P-loop containing nucleotide triphosphate hydrolases"/>
    <property type="match status" value="1"/>
</dbReference>
<evidence type="ECO:0000259" key="11">
    <source>
        <dbReference type="PROSITE" id="PS50893"/>
    </source>
</evidence>
<keyword evidence="7" id="KW-0067">ATP-binding</keyword>
<evidence type="ECO:0000256" key="3">
    <source>
        <dbReference type="ARBA" id="ARBA00022448"/>
    </source>
</evidence>
<organism evidence="12 13">
    <name type="scientific">Tritrichomonas musculus</name>
    <dbReference type="NCBI Taxonomy" id="1915356"/>
    <lineage>
        <taxon>Eukaryota</taxon>
        <taxon>Metamonada</taxon>
        <taxon>Parabasalia</taxon>
        <taxon>Tritrichomonadida</taxon>
        <taxon>Tritrichomonadidae</taxon>
        <taxon>Tritrichomonas</taxon>
    </lineage>
</organism>
<keyword evidence="9 10" id="KW-0472">Membrane</keyword>
<feature type="transmembrane region" description="Helical" evidence="10">
    <location>
        <begin position="291"/>
        <end position="319"/>
    </location>
</feature>
<dbReference type="CDD" id="cd03263">
    <property type="entry name" value="ABC_subfamily_A"/>
    <property type="match status" value="1"/>
</dbReference>
<evidence type="ECO:0000256" key="9">
    <source>
        <dbReference type="ARBA" id="ARBA00023136"/>
    </source>
</evidence>
<reference evidence="12 13" key="1">
    <citation type="submission" date="2024-04" db="EMBL/GenBank/DDBJ databases">
        <title>Tritrichomonas musculus Genome.</title>
        <authorList>
            <person name="Alves-Ferreira E."/>
            <person name="Grigg M."/>
            <person name="Lorenzi H."/>
            <person name="Galac M."/>
        </authorList>
    </citation>
    <scope>NUCLEOTIDE SEQUENCE [LARGE SCALE GENOMIC DNA]</scope>
    <source>
        <strain evidence="12 13">EAF2021</strain>
    </source>
</reference>
<feature type="transmembrane region" description="Helical" evidence="10">
    <location>
        <begin position="249"/>
        <end position="271"/>
    </location>
</feature>
<evidence type="ECO:0000256" key="5">
    <source>
        <dbReference type="ARBA" id="ARBA00022737"/>
    </source>
</evidence>
<dbReference type="InterPro" id="IPR017871">
    <property type="entry name" value="ABC_transporter-like_CS"/>
</dbReference>
<dbReference type="InterPro" id="IPR003439">
    <property type="entry name" value="ABC_transporter-like_ATP-bd"/>
</dbReference>
<name>A0ABR2KF16_9EUKA</name>
<dbReference type="SMART" id="SM00382">
    <property type="entry name" value="AAA"/>
    <property type="match status" value="1"/>
</dbReference>
<keyword evidence="6" id="KW-0547">Nucleotide-binding</keyword>
<evidence type="ECO:0000256" key="8">
    <source>
        <dbReference type="ARBA" id="ARBA00022989"/>
    </source>
</evidence>
<dbReference type="Pfam" id="PF00005">
    <property type="entry name" value="ABC_tran"/>
    <property type="match status" value="1"/>
</dbReference>
<protein>
    <recommendedName>
        <fullName evidence="11">ABC transporter domain-containing protein</fullName>
    </recommendedName>
</protein>
<feature type="domain" description="ABC transporter" evidence="11">
    <location>
        <begin position="501"/>
        <end position="733"/>
    </location>
</feature>
<dbReference type="PROSITE" id="PS50893">
    <property type="entry name" value="ABC_TRANSPORTER_2"/>
    <property type="match status" value="1"/>
</dbReference>
<evidence type="ECO:0000313" key="13">
    <source>
        <dbReference type="Proteomes" id="UP001470230"/>
    </source>
</evidence>